<dbReference type="RefSeq" id="WP_238307628.1">
    <property type="nucleotide sequence ID" value="NZ_BPRE01000002.1"/>
</dbReference>
<reference evidence="1" key="1">
    <citation type="journal article" date="2021" name="Front. Microbiol.">
        <title>Comprehensive Comparative Genomics and Phenotyping of Methylobacterium Species.</title>
        <authorList>
            <person name="Alessa O."/>
            <person name="Ogura Y."/>
            <person name="Fujitani Y."/>
            <person name="Takami H."/>
            <person name="Hayashi T."/>
            <person name="Sahin N."/>
            <person name="Tani A."/>
        </authorList>
    </citation>
    <scope>NUCLEOTIDE SEQUENCE</scope>
    <source>
        <strain evidence="1">DSM 14458</strain>
    </source>
</reference>
<gene>
    <name evidence="1" type="ORF">BGCPKDLD_0898</name>
</gene>
<name>A0ABQ4UQC6_9HYPH</name>
<dbReference type="EMBL" id="BPRE01000002">
    <property type="protein sequence ID" value="GJE74329.1"/>
    <property type="molecule type" value="Genomic_DNA"/>
</dbReference>
<keyword evidence="2" id="KW-1185">Reference proteome</keyword>
<organism evidence="1 2">
    <name type="scientific">Methylorubrum suomiense</name>
    <dbReference type="NCBI Taxonomy" id="144191"/>
    <lineage>
        <taxon>Bacteria</taxon>
        <taxon>Pseudomonadati</taxon>
        <taxon>Pseudomonadota</taxon>
        <taxon>Alphaproteobacteria</taxon>
        <taxon>Hyphomicrobiales</taxon>
        <taxon>Methylobacteriaceae</taxon>
        <taxon>Methylorubrum</taxon>
    </lineage>
</organism>
<sequence length="140" mass="15073">MAVYKAPDPVAAARLVETHGMDGAAGRYYWLSRDAVVKIVQHGREILRGQSGQPIPARGKRRTTTPEAEDAAVAAALRLGSVHRAARETGYQHTFILTLLRERGIPVPRLSREERIAAVKAGQARVAAAAETPTATERAA</sequence>
<proteinExistence type="predicted"/>
<comment type="caution">
    <text evidence="1">The sequence shown here is derived from an EMBL/GenBank/DDBJ whole genome shotgun (WGS) entry which is preliminary data.</text>
</comment>
<dbReference type="Proteomes" id="UP001055093">
    <property type="component" value="Unassembled WGS sequence"/>
</dbReference>
<evidence type="ECO:0000313" key="1">
    <source>
        <dbReference type="EMBL" id="GJE74329.1"/>
    </source>
</evidence>
<reference evidence="1" key="2">
    <citation type="submission" date="2021-08" db="EMBL/GenBank/DDBJ databases">
        <authorList>
            <person name="Tani A."/>
            <person name="Ola A."/>
            <person name="Ogura Y."/>
            <person name="Katsura K."/>
            <person name="Hayashi T."/>
        </authorList>
    </citation>
    <scope>NUCLEOTIDE SEQUENCE</scope>
    <source>
        <strain evidence="1">DSM 14458</strain>
    </source>
</reference>
<accession>A0ABQ4UQC6</accession>
<protein>
    <submittedName>
        <fullName evidence="1">Uncharacterized protein</fullName>
    </submittedName>
</protein>
<evidence type="ECO:0000313" key="2">
    <source>
        <dbReference type="Proteomes" id="UP001055093"/>
    </source>
</evidence>